<dbReference type="RefSeq" id="WP_188382980.1">
    <property type="nucleotide sequence ID" value="NZ_BMEY01000001.1"/>
</dbReference>
<dbReference type="Gene3D" id="1.25.60.10">
    <property type="entry name" value="MgtE N-terminal domain-like"/>
    <property type="match status" value="1"/>
</dbReference>
<keyword evidence="2" id="KW-0812">Transmembrane</keyword>
<evidence type="ECO:0000259" key="3">
    <source>
        <dbReference type="Pfam" id="PF03448"/>
    </source>
</evidence>
<evidence type="ECO:0000256" key="1">
    <source>
        <dbReference type="SAM" id="Coils"/>
    </source>
</evidence>
<keyword evidence="5" id="KW-1185">Reference proteome</keyword>
<dbReference type="AlphaFoldDB" id="A0A916RNR5"/>
<dbReference type="Pfam" id="PF03448">
    <property type="entry name" value="MgtE_N"/>
    <property type="match status" value="1"/>
</dbReference>
<reference evidence="4" key="1">
    <citation type="journal article" date="2014" name="Int. J. Syst. Evol. Microbiol.">
        <title>Complete genome sequence of Corynebacterium casei LMG S-19264T (=DSM 44701T), isolated from a smear-ripened cheese.</title>
        <authorList>
            <consortium name="US DOE Joint Genome Institute (JGI-PGF)"/>
            <person name="Walter F."/>
            <person name="Albersmeier A."/>
            <person name="Kalinowski J."/>
            <person name="Ruckert C."/>
        </authorList>
    </citation>
    <scope>NUCLEOTIDE SEQUENCE</scope>
    <source>
        <strain evidence="4">CGMCC 1.12408</strain>
    </source>
</reference>
<comment type="caution">
    <text evidence="4">The sequence shown here is derived from an EMBL/GenBank/DDBJ whole genome shotgun (WGS) entry which is preliminary data.</text>
</comment>
<reference evidence="4" key="2">
    <citation type="submission" date="2020-09" db="EMBL/GenBank/DDBJ databases">
        <authorList>
            <person name="Sun Q."/>
            <person name="Zhou Y."/>
        </authorList>
    </citation>
    <scope>NUCLEOTIDE SEQUENCE</scope>
    <source>
        <strain evidence="4">CGMCC 1.12408</strain>
    </source>
</reference>
<evidence type="ECO:0000313" key="4">
    <source>
        <dbReference type="EMBL" id="GGA63088.1"/>
    </source>
</evidence>
<dbReference type="SUPFAM" id="SSF158791">
    <property type="entry name" value="MgtE N-terminal domain-like"/>
    <property type="match status" value="1"/>
</dbReference>
<keyword evidence="2" id="KW-0472">Membrane</keyword>
<dbReference type="Proteomes" id="UP000613512">
    <property type="component" value="Unassembled WGS sequence"/>
</dbReference>
<feature type="coiled-coil region" evidence="1">
    <location>
        <begin position="75"/>
        <end position="123"/>
    </location>
</feature>
<accession>A0A916RNR5</accession>
<dbReference type="InterPro" id="IPR038076">
    <property type="entry name" value="MgtE_N_sf"/>
</dbReference>
<dbReference type="InterPro" id="IPR006668">
    <property type="entry name" value="Mg_transptr_MgtE_intracell_dom"/>
</dbReference>
<sequence>MAKERIADEKEKMNPFLWFLFAIVIPIIIAATLTVIVFAIAGVNVMDWAKNTGNNIPVLSSLITTTEEEAAMEKKEDIQTTLDAKDTEIKKLQDEKVNLEGTIEKLETEIVKLESELESVISSKMDSEQSIKQITSSLSEMESEQAAGILEQLDVDVAFAIIKEMSTENRGLILGNMNPSAAAEITKLFINVE</sequence>
<proteinExistence type="predicted"/>
<organism evidence="4 5">
    <name type="scientific">Ornithinibacillus halotolerans</name>
    <dbReference type="NCBI Taxonomy" id="1274357"/>
    <lineage>
        <taxon>Bacteria</taxon>
        <taxon>Bacillati</taxon>
        <taxon>Bacillota</taxon>
        <taxon>Bacilli</taxon>
        <taxon>Bacillales</taxon>
        <taxon>Bacillaceae</taxon>
        <taxon>Ornithinibacillus</taxon>
    </lineage>
</organism>
<dbReference type="EMBL" id="BMEY01000001">
    <property type="protein sequence ID" value="GGA63088.1"/>
    <property type="molecule type" value="Genomic_DNA"/>
</dbReference>
<keyword evidence="1" id="KW-0175">Coiled coil</keyword>
<protein>
    <recommendedName>
        <fullName evidence="3">Magnesium transporter MgtE intracellular domain-containing protein</fullName>
    </recommendedName>
</protein>
<name>A0A916RNR5_9BACI</name>
<keyword evidence="2" id="KW-1133">Transmembrane helix</keyword>
<evidence type="ECO:0000256" key="2">
    <source>
        <dbReference type="SAM" id="Phobius"/>
    </source>
</evidence>
<feature type="domain" description="Magnesium transporter MgtE intracellular" evidence="3">
    <location>
        <begin position="137"/>
        <end position="188"/>
    </location>
</feature>
<evidence type="ECO:0000313" key="5">
    <source>
        <dbReference type="Proteomes" id="UP000613512"/>
    </source>
</evidence>
<feature type="transmembrane region" description="Helical" evidence="2">
    <location>
        <begin position="16"/>
        <end position="41"/>
    </location>
</feature>
<gene>
    <name evidence="4" type="ORF">GCM10008025_03760</name>
</gene>